<evidence type="ECO:0000313" key="3">
    <source>
        <dbReference type="Proteomes" id="UP001564626"/>
    </source>
</evidence>
<protein>
    <submittedName>
        <fullName evidence="2">TIGR02680 family protein</fullName>
    </submittedName>
</protein>
<gene>
    <name evidence="2" type="ORF">AB8O55_17985</name>
</gene>
<keyword evidence="1" id="KW-0175">Coiled coil</keyword>
<evidence type="ECO:0000256" key="1">
    <source>
        <dbReference type="SAM" id="Coils"/>
    </source>
</evidence>
<dbReference type="InterPro" id="IPR013496">
    <property type="entry name" value="CHP02680"/>
</dbReference>
<reference evidence="2 3" key="1">
    <citation type="submission" date="2024-08" db="EMBL/GenBank/DDBJ databases">
        <title>Genome mining of Saccharopolyspora cebuensis PGLac3 from Nigerian medicinal plant.</title>
        <authorList>
            <person name="Ezeobiora C.E."/>
            <person name="Igbokwe N.H."/>
            <person name="Amin D.H."/>
            <person name="Mendie U.E."/>
        </authorList>
    </citation>
    <scope>NUCLEOTIDE SEQUENCE [LARGE SCALE GENOMIC DNA]</scope>
    <source>
        <strain evidence="2 3">PGLac3</strain>
    </source>
</reference>
<dbReference type="Pfam" id="PF13558">
    <property type="entry name" value="SbcC_Walker_B"/>
    <property type="match status" value="1"/>
</dbReference>
<keyword evidence="3" id="KW-1185">Reference proteome</keyword>
<dbReference type="EMBL" id="JBGEHV010000034">
    <property type="protein sequence ID" value="MEY8041298.1"/>
    <property type="molecule type" value="Genomic_DNA"/>
</dbReference>
<dbReference type="RefSeq" id="WP_345364151.1">
    <property type="nucleotide sequence ID" value="NZ_BAABII010000010.1"/>
</dbReference>
<evidence type="ECO:0000313" key="2">
    <source>
        <dbReference type="EMBL" id="MEY8041298.1"/>
    </source>
</evidence>
<accession>A0ABV4CLC4</accession>
<feature type="coiled-coil region" evidence="1">
    <location>
        <begin position="876"/>
        <end position="987"/>
    </location>
</feature>
<dbReference type="PANTHER" id="PTHR23159">
    <property type="entry name" value="CENTROSOMAL PROTEIN 2"/>
    <property type="match status" value="1"/>
</dbReference>
<feature type="coiled-coil region" evidence="1">
    <location>
        <begin position="769"/>
        <end position="840"/>
    </location>
</feature>
<dbReference type="PANTHER" id="PTHR23159:SF66">
    <property type="entry name" value="OS04G0158400 PROTEIN"/>
    <property type="match status" value="1"/>
</dbReference>
<dbReference type="Proteomes" id="UP001564626">
    <property type="component" value="Unassembled WGS sequence"/>
</dbReference>
<sequence>MTGPEPVGERWLSAALSGELPEPRLRRWQPLRVGILNLWEYDQAEFWFADGRLVLRGGNGAGKTKVLELTTLMLLRGEIGPTVLDPFGSQHRTMRFNLLPTGDDDDPRPSADAGLGYAWVEFGRIDENGEPQFFVCGLGVSARRGSGTSAVTTWHLITRMRPGRDLHLATAGRPLDQRELKKISGVTVPENATRYRTQVAGALFGLGPDAYDNLTELLKQLRRPKLGERLNPASLADTLRAALPPLASSEINQLADGWENLEKLRAAVEETRTAASQVAGFVRSGWMPWAQTVVRRRADALSSATTALDDTTKDRRLAERDLNTANEQVIDLERRVAAAGSSRNDLEIELRELLESQAFQDAAGAVNRVGALRKQLDDLEKRHAAAQHRYAAAEKDLSTAALTARGAAKDIEDAGATASQASSLVQETAQPAGLHSSASRYLPSHDLAALRVDLSKRHERFTRLRELRRSYDKADREAAKSAETLDDRTADLTAAAEQRESACDELSSAVDTVRGQIREWNAGTLLARADERTVEDWCDLVAELTAADPAEGQRVSPAAEIARHVGEIREDLRARRVDLEHERSAVSAEQSKLSSKLEEVLARTERPPEPPHSWYRRDRPTLADKLGAPFWRCVQPAGEPSATEVDLLEAVLAAAGLLDAWVNPDGGLSTAVDGTPVDTSILAGEVRTTGNLTSVLEPTPAGGVAAPTIRAVLAAIGWYESRPEDDRSGVWLAADGTWRCAALTGRAESIQPASYLGATAREAARQREIEQLHQRLAELGLSINELEERIKGIDRDLSRLSDEAVRAPGERIVTDAVSTLRERERRVDECQRKVSSAEEVHRGNEAVRDTTWAAFSEYAGEHAFPVHDLAKHDVALQTYRRAVDHLAHQVELLELRTKAGELADNEHAAAQGRLNDIEAEREDLREQRNQAGIQLATAEKALTSDAQAKLDRRHELDTSLKEADRGLEDLREELTDARLTSARADETLAKHEGRRQGAEQDRDVALAAWWEVYDSGLSQPVGLTEPDRRTVESARESTRAARRELANAKDEDRLWRLCYSKFETLRQGLLPDRDARVVEPERDGGVPRVVLLADSTSGWQAPAAAADQLADQVREQEGAFDNEQQRVLTTLLGSTFIEHLKDRLDYTARTFTDINAQLTSHPTRHGNAVQLRWNPDPTDPDAGTVIDALAQGYQQLSRARQETVRSFLARKIDEARSDASATGSGDWREQLSTALDYRGWLKISLEYRPGATSRWVPFDAARHGAKSGGEKVVLLSQPLFAAAVVAYNAAGERAPRCVWLDEAMTGVDEEIKASFMGLTVGFDLDVMLTAHDEWCKYPTVPAVAVYDLARHKGLPGVDAVPYLWCGGEWTVVDASAADRTTVDAALPSEGLFAEQDADL</sequence>
<proteinExistence type="predicted"/>
<organism evidence="2 3">
    <name type="scientific">Saccharopolyspora cebuensis</name>
    <dbReference type="NCBI Taxonomy" id="418759"/>
    <lineage>
        <taxon>Bacteria</taxon>
        <taxon>Bacillati</taxon>
        <taxon>Actinomycetota</taxon>
        <taxon>Actinomycetes</taxon>
        <taxon>Pseudonocardiales</taxon>
        <taxon>Pseudonocardiaceae</taxon>
        <taxon>Saccharopolyspora</taxon>
    </lineage>
</organism>
<feature type="coiled-coil region" evidence="1">
    <location>
        <begin position="362"/>
        <end position="396"/>
    </location>
</feature>
<name>A0ABV4CLC4_9PSEU</name>
<comment type="caution">
    <text evidence="2">The sequence shown here is derived from an EMBL/GenBank/DDBJ whole genome shotgun (WGS) entry which is preliminary data.</text>
</comment>
<feature type="coiled-coil region" evidence="1">
    <location>
        <begin position="308"/>
        <end position="335"/>
    </location>
</feature>
<dbReference type="NCBIfam" id="TIGR02680">
    <property type="entry name" value="TIGR02680 family protein"/>
    <property type="match status" value="1"/>
</dbReference>